<dbReference type="EMBL" id="PREZ01000003">
    <property type="protein sequence ID" value="PPA70613.1"/>
    <property type="molecule type" value="Genomic_DNA"/>
</dbReference>
<name>A0A2S5GCI6_9BACL</name>
<dbReference type="OrthoDB" id="2962087at2"/>
<protein>
    <recommendedName>
        <fullName evidence="3">Siderophore-iron reductase FhuF</fullName>
    </recommendedName>
</protein>
<evidence type="ECO:0000313" key="1">
    <source>
        <dbReference type="EMBL" id="PPA70613.1"/>
    </source>
</evidence>
<dbReference type="Proteomes" id="UP000239047">
    <property type="component" value="Unassembled WGS sequence"/>
</dbReference>
<accession>A0A2S5GCI6</accession>
<evidence type="ECO:0000313" key="2">
    <source>
        <dbReference type="Proteomes" id="UP000239047"/>
    </source>
</evidence>
<reference evidence="1 2" key="1">
    <citation type="submission" date="2018-02" db="EMBL/GenBank/DDBJ databases">
        <title>Jeotgalibacillus proteolyticum sp. nov. a protease producing bacterium isolated from ocean sediments of Laizhou Bay.</title>
        <authorList>
            <person name="Li Y."/>
        </authorList>
    </citation>
    <scope>NUCLEOTIDE SEQUENCE [LARGE SCALE GENOMIC DNA]</scope>
    <source>
        <strain evidence="1 2">22-7</strain>
    </source>
</reference>
<proteinExistence type="predicted"/>
<comment type="caution">
    <text evidence="1">The sequence shown here is derived from an EMBL/GenBank/DDBJ whole genome shotgun (WGS) entry which is preliminary data.</text>
</comment>
<dbReference type="RefSeq" id="WP_104057364.1">
    <property type="nucleotide sequence ID" value="NZ_PREZ01000003.1"/>
</dbReference>
<dbReference type="AlphaFoldDB" id="A0A2S5GCI6"/>
<evidence type="ECO:0008006" key="3">
    <source>
        <dbReference type="Google" id="ProtNLM"/>
    </source>
</evidence>
<organism evidence="1 2">
    <name type="scientific">Jeotgalibacillus proteolyticus</name>
    <dbReference type="NCBI Taxonomy" id="2082395"/>
    <lineage>
        <taxon>Bacteria</taxon>
        <taxon>Bacillati</taxon>
        <taxon>Bacillota</taxon>
        <taxon>Bacilli</taxon>
        <taxon>Bacillales</taxon>
        <taxon>Caryophanaceae</taxon>
        <taxon>Jeotgalibacillus</taxon>
    </lineage>
</organism>
<gene>
    <name evidence="1" type="ORF">C4B60_07370</name>
</gene>
<sequence length="239" mass="27538">MRHDELLPYISNHLPVFFGPAAGSLVWDVTAWKKPSSALQDLTLIQQLQGAPKLNVTGSLAVKRLSFIYLGALLAYYRSGEHWDLAASSVQIAHDKESVFQLKLYTAEVSLSRTSPQNWMEPVKDNFINWLKPLVEAVERVTKVNQIILWENVFIYLKWFYEVLAPSLSELEENEWKNQWEEIVSESFFGEDTPNPFAYLNKTKAKRTMEDGKRVRHTCCYKYRLPGGKNCKTCCQIKA</sequence>
<keyword evidence="2" id="KW-1185">Reference proteome</keyword>